<dbReference type="STRING" id="579137.Metvu_1554"/>
<dbReference type="Gene3D" id="3.40.50.1450">
    <property type="entry name" value="HybD-like"/>
    <property type="match status" value="1"/>
</dbReference>
<evidence type="ECO:0000313" key="5">
    <source>
        <dbReference type="EMBL" id="ACX73407.1"/>
    </source>
</evidence>
<dbReference type="EMBL" id="CP001787">
    <property type="protein sequence ID" value="ACX73407.1"/>
    <property type="molecule type" value="Genomic_DNA"/>
</dbReference>
<reference evidence="5" key="1">
    <citation type="submission" date="2009-10" db="EMBL/GenBank/DDBJ databases">
        <title>Complete sequence of chromosome of Methanocaldococcus vulcanius M7.</title>
        <authorList>
            <consortium name="US DOE Joint Genome Institute"/>
            <person name="Lucas S."/>
            <person name="Copeland A."/>
            <person name="Lapidus A."/>
            <person name="Glavina del Rio T."/>
            <person name="Dalin E."/>
            <person name="Tice H."/>
            <person name="Bruce D."/>
            <person name="Goodwin L."/>
            <person name="Pitluck S."/>
            <person name="Lcollab F.I."/>
            <person name="Brettin T."/>
            <person name="Detter J.C."/>
            <person name="Han C."/>
            <person name="Tapia R."/>
            <person name="Kuske C.R."/>
            <person name="Schmutz J."/>
            <person name="Larimer F."/>
            <person name="Land M."/>
            <person name="Hauser L."/>
            <person name="Kyrpides N."/>
            <person name="Ovchinikova G."/>
            <person name="Sieprawska-Lupa M."/>
            <person name="Whitman W.B."/>
            <person name="Woyke T."/>
        </authorList>
    </citation>
    <scope>NUCLEOTIDE SEQUENCE [LARGE SCALE GENOMIC DNA]</scope>
    <source>
        <strain evidence="5">M7</strain>
    </source>
</reference>
<dbReference type="GO" id="GO:0008047">
    <property type="term" value="F:enzyme activator activity"/>
    <property type="evidence" value="ECO:0007669"/>
    <property type="project" value="InterPro"/>
</dbReference>
<dbReference type="Proteomes" id="UP000002063">
    <property type="component" value="Chromosome"/>
</dbReference>
<dbReference type="KEGG" id="mvu:Metvu_1554"/>
<accession>C9RDM8</accession>
<dbReference type="InterPro" id="IPR004420">
    <property type="entry name" value="Pept_A31_hyd_mat_HycI"/>
</dbReference>
<keyword evidence="3" id="KW-0064">Aspartyl protease</keyword>
<dbReference type="GO" id="GO:0016485">
    <property type="term" value="P:protein processing"/>
    <property type="evidence" value="ECO:0007669"/>
    <property type="project" value="TreeGrafter"/>
</dbReference>
<dbReference type="eggNOG" id="arCOG04429">
    <property type="taxonomic scope" value="Archaea"/>
</dbReference>
<dbReference type="MEROPS" id="A31.003"/>
<dbReference type="Pfam" id="PF01750">
    <property type="entry name" value="HycI"/>
    <property type="match status" value="1"/>
</dbReference>
<comment type="similarity">
    <text evidence="1">Belongs to the peptidase A31 family.</text>
</comment>
<keyword evidence="6" id="KW-1185">Reference proteome</keyword>
<evidence type="ECO:0000256" key="3">
    <source>
        <dbReference type="ARBA" id="ARBA00022750"/>
    </source>
</evidence>
<dbReference type="InterPro" id="IPR000671">
    <property type="entry name" value="Peptidase_A31"/>
</dbReference>
<protein>
    <submittedName>
        <fullName evidence="5">Hydrogenase maturation protease HycI</fullName>
    </submittedName>
</protein>
<evidence type="ECO:0000313" key="6">
    <source>
        <dbReference type="Proteomes" id="UP000002063"/>
    </source>
</evidence>
<evidence type="ECO:0000256" key="1">
    <source>
        <dbReference type="ARBA" id="ARBA00006814"/>
    </source>
</evidence>
<dbReference type="GO" id="GO:0004190">
    <property type="term" value="F:aspartic-type endopeptidase activity"/>
    <property type="evidence" value="ECO:0007669"/>
    <property type="project" value="UniProtKB-KW"/>
</dbReference>
<dbReference type="PANTHER" id="PTHR30302:SF1">
    <property type="entry name" value="HYDROGENASE 2 MATURATION PROTEASE"/>
    <property type="match status" value="1"/>
</dbReference>
<evidence type="ECO:0000256" key="4">
    <source>
        <dbReference type="ARBA" id="ARBA00022801"/>
    </source>
</evidence>
<dbReference type="InterPro" id="IPR023430">
    <property type="entry name" value="Pept_HybD-like_dom_sf"/>
</dbReference>
<gene>
    <name evidence="5" type="ordered locus">Metvu_1554</name>
</gene>
<dbReference type="GeneID" id="8513901"/>
<sequence length="197" mass="22766">MNKIDDIEQELLEHLKNCKKLVIMGLGNELKGDDFVGIYIIKKLVNHYNTNKEKNKKNEEKDSEFEVFKLRNLCIINAGTVPDFFTDIIKEENPSHLLIVDCAIMEKNPGDVEIIEEYRIKNFNLSTHTLPINVIIKYIKKFIDVKVIILGIQPKIVDFCPMSSEVEETGKNLTEILIKIIDKLNLTGVYHDYKNKS</sequence>
<proteinExistence type="inferred from homology"/>
<dbReference type="CDD" id="cd06067">
    <property type="entry name" value="H2MP_MemB-H2evol"/>
    <property type="match status" value="1"/>
</dbReference>
<dbReference type="AlphaFoldDB" id="C9RDM8"/>
<dbReference type="NCBIfam" id="TIGR00072">
    <property type="entry name" value="hydrog_prot"/>
    <property type="match status" value="1"/>
</dbReference>
<dbReference type="SUPFAM" id="SSF53163">
    <property type="entry name" value="HybD-like"/>
    <property type="match status" value="1"/>
</dbReference>
<dbReference type="PANTHER" id="PTHR30302">
    <property type="entry name" value="HYDROGENASE 1 MATURATION PROTEASE"/>
    <property type="match status" value="1"/>
</dbReference>
<name>C9RDM8_METVM</name>
<keyword evidence="4" id="KW-0378">Hydrolase</keyword>
<dbReference type="HOGENOM" id="CLU_099037_4_1_2"/>
<organism evidence="5 6">
    <name type="scientific">Methanocaldococcus vulcanius (strain ATCC 700851 / DSM 12094 / M7)</name>
    <name type="common">Methanococcus vulcanius</name>
    <dbReference type="NCBI Taxonomy" id="579137"/>
    <lineage>
        <taxon>Archaea</taxon>
        <taxon>Methanobacteriati</taxon>
        <taxon>Methanobacteriota</taxon>
        <taxon>Methanomada group</taxon>
        <taxon>Methanococci</taxon>
        <taxon>Methanococcales</taxon>
        <taxon>Methanocaldococcaceae</taxon>
        <taxon>Methanocaldococcus</taxon>
    </lineage>
</organism>
<dbReference type="RefSeq" id="WP_015733626.1">
    <property type="nucleotide sequence ID" value="NC_013407.1"/>
</dbReference>
<keyword evidence="2 5" id="KW-0645">Protease</keyword>
<dbReference type="NCBIfam" id="TIGR00142">
    <property type="entry name" value="hycI"/>
    <property type="match status" value="1"/>
</dbReference>
<evidence type="ECO:0000256" key="2">
    <source>
        <dbReference type="ARBA" id="ARBA00022670"/>
    </source>
</evidence>